<evidence type="ECO:0000259" key="2">
    <source>
        <dbReference type="Pfam" id="PF13477"/>
    </source>
</evidence>
<dbReference type="PATRIC" id="fig|1286106.3.peg.2623"/>
<feature type="domain" description="Glycosyltransferase subfamily 4-like N-terminal" evidence="2">
    <location>
        <begin position="7"/>
        <end position="130"/>
    </location>
</feature>
<dbReference type="PANTHER" id="PTHR12526">
    <property type="entry name" value="GLYCOSYLTRANSFERASE"/>
    <property type="match status" value="1"/>
</dbReference>
<name>M7NX81_9GAMM</name>
<reference evidence="3 4" key="1">
    <citation type="journal article" date="2013" name="Genome Announc.">
        <title>Draft Genome Sequence of Methylophaga lonarensis MPLT, a Haloalkaliphilic (Non-Methane-Utilizing) Methylotroph.</title>
        <authorList>
            <person name="Shetty S.A."/>
            <person name="Marathe N.P."/>
            <person name="Munot H."/>
            <person name="Antony C.P."/>
            <person name="Dhotre D.P."/>
            <person name="Murrell J.C."/>
            <person name="Shouche Y.S."/>
        </authorList>
    </citation>
    <scope>NUCLEOTIDE SEQUENCE [LARGE SCALE GENOMIC DNA]</scope>
    <source>
        <strain evidence="3 4">MPL</strain>
    </source>
</reference>
<dbReference type="CDD" id="cd03808">
    <property type="entry name" value="GT4_CapM-like"/>
    <property type="match status" value="1"/>
</dbReference>
<dbReference type="STRING" id="1286106.MPL1_13157"/>
<dbReference type="Pfam" id="PF13477">
    <property type="entry name" value="Glyco_trans_4_2"/>
    <property type="match status" value="1"/>
</dbReference>
<comment type="caution">
    <text evidence="3">The sequence shown here is derived from an EMBL/GenBank/DDBJ whole genome shotgun (WGS) entry which is preliminary data.</text>
</comment>
<keyword evidence="3" id="KW-0808">Transferase</keyword>
<dbReference type="GO" id="GO:1901135">
    <property type="term" value="P:carbohydrate derivative metabolic process"/>
    <property type="evidence" value="ECO:0007669"/>
    <property type="project" value="UniProtKB-ARBA"/>
</dbReference>
<dbReference type="EMBL" id="APHR01000087">
    <property type="protein sequence ID" value="EMR11897.1"/>
    <property type="molecule type" value="Genomic_DNA"/>
</dbReference>
<dbReference type="SUPFAM" id="SSF53756">
    <property type="entry name" value="UDP-Glycosyltransferase/glycogen phosphorylase"/>
    <property type="match status" value="1"/>
</dbReference>
<gene>
    <name evidence="3" type="ORF">MPL1_13157</name>
</gene>
<keyword evidence="4" id="KW-1185">Reference proteome</keyword>
<sequence length="357" mass="39383">MPIGLSLLEGGFEVHLIAPGSCPDVLLNKGFMYHEVDISRNGMNPFFEMLSIIELFRIFKSIKPDLVHLVTIKPYLYGGVAARMAGVPAVVSAVAGLGVLFSKNGFKNKALRFILYPIYRLAFGHINQIAIFQNKDDRELLVNWGVLKLSKSRLIRGAGADLSHYPCLPEPVGVPVISFASRLLKDKGVVEFVEASRILKARGVEAVFWLIGDPDPGNRNTVTQDQLEHWQKAGLVEYFGYRNDIASLFAQSNIVTLPSYYGEGLPKILIEAAACGRAVVTTDHPGCRDAIEPDNTGVLVPVKNALALADAIEDLILNPDKRLLMGKAGRQLAEREFNIERIVEIHITFYQELLATC</sequence>
<dbReference type="GO" id="GO:0016757">
    <property type="term" value="F:glycosyltransferase activity"/>
    <property type="evidence" value="ECO:0007669"/>
    <property type="project" value="InterPro"/>
</dbReference>
<proteinExistence type="predicted"/>
<evidence type="ECO:0000313" key="3">
    <source>
        <dbReference type="EMBL" id="EMR11897.1"/>
    </source>
</evidence>
<dbReference type="InterPro" id="IPR028098">
    <property type="entry name" value="Glyco_trans_4-like_N"/>
</dbReference>
<evidence type="ECO:0000259" key="1">
    <source>
        <dbReference type="Pfam" id="PF00534"/>
    </source>
</evidence>
<protein>
    <submittedName>
        <fullName evidence="3">Group 1 glycosyl transferase</fullName>
    </submittedName>
</protein>
<dbReference type="PANTHER" id="PTHR12526:SF638">
    <property type="entry name" value="SPORE COAT PROTEIN SA"/>
    <property type="match status" value="1"/>
</dbReference>
<organism evidence="3 4">
    <name type="scientific">Methylophaga lonarensis MPL</name>
    <dbReference type="NCBI Taxonomy" id="1286106"/>
    <lineage>
        <taxon>Bacteria</taxon>
        <taxon>Pseudomonadati</taxon>
        <taxon>Pseudomonadota</taxon>
        <taxon>Gammaproteobacteria</taxon>
        <taxon>Thiotrichales</taxon>
        <taxon>Piscirickettsiaceae</taxon>
        <taxon>Methylophaga</taxon>
    </lineage>
</organism>
<accession>M7NX81</accession>
<dbReference type="Proteomes" id="UP000012019">
    <property type="component" value="Unassembled WGS sequence"/>
</dbReference>
<feature type="domain" description="Glycosyl transferase family 1" evidence="1">
    <location>
        <begin position="171"/>
        <end position="331"/>
    </location>
</feature>
<dbReference type="InterPro" id="IPR001296">
    <property type="entry name" value="Glyco_trans_1"/>
</dbReference>
<evidence type="ECO:0000313" key="4">
    <source>
        <dbReference type="Proteomes" id="UP000012019"/>
    </source>
</evidence>
<dbReference type="Pfam" id="PF00534">
    <property type="entry name" value="Glycos_transf_1"/>
    <property type="match status" value="1"/>
</dbReference>
<dbReference type="eggNOG" id="COG0438">
    <property type="taxonomic scope" value="Bacteria"/>
</dbReference>
<dbReference type="Gene3D" id="3.40.50.2000">
    <property type="entry name" value="Glycogen Phosphorylase B"/>
    <property type="match status" value="2"/>
</dbReference>
<dbReference type="AlphaFoldDB" id="M7NX81"/>